<evidence type="ECO:0000313" key="1">
    <source>
        <dbReference type="EMBL" id="KAA8641608.1"/>
    </source>
</evidence>
<sequence>MPPKFNPSPPATIESLPVEIIQMIYVCALEPNLARASPLIAKAVSEKMFYDIFLMHAFWYDPHGIITTGSQSSSTQGEQMAVNARSDPGALPDWYQQLSFDEQRRLQAQVTNCRWFTPSRFQEAIQSLFQWTYRSVTCHSINLDARPLSTPATVVQFWRESIWHVRPLPGQGEPHTMLGHEKLLRIPLIRLFNIPTKILRGPWDKDRIDLLRTLHLELLRLLWWRCTRSVAEQPQLPRPTLDKDECFQGMEDAIIEQQETALLHLLRFFELLGSTHDQAGQTYRPVLPESLYRSAILHHPADSTFLLPLIEASATSLPDIPEVHCWAAAARDRGDPLGVSVPEILELNHLRKETSLNYCQRILGHILVKLVHLLGSLGDRWRQRSRS</sequence>
<evidence type="ECO:0000313" key="2">
    <source>
        <dbReference type="EMBL" id="THC88029.1"/>
    </source>
</evidence>
<dbReference type="GeneID" id="54334445"/>
<dbReference type="EMBL" id="SOSA01000957">
    <property type="protein sequence ID" value="THC88029.1"/>
    <property type="molecule type" value="Genomic_DNA"/>
</dbReference>
<proteinExistence type="predicted"/>
<evidence type="ECO:0000313" key="4">
    <source>
        <dbReference type="Proteomes" id="UP000324241"/>
    </source>
</evidence>
<dbReference type="RefSeq" id="XP_033420970.1">
    <property type="nucleotide sequence ID" value="XM_033576306.1"/>
</dbReference>
<dbReference type="EMBL" id="QUQM01000009">
    <property type="protein sequence ID" value="KAA8641608.1"/>
    <property type="molecule type" value="Genomic_DNA"/>
</dbReference>
<protein>
    <submittedName>
        <fullName evidence="2">Uncharacterized protein</fullName>
    </submittedName>
</protein>
<dbReference type="OrthoDB" id="4364425at2759"/>
<evidence type="ECO:0000313" key="3">
    <source>
        <dbReference type="Proteomes" id="UP000308092"/>
    </source>
</evidence>
<reference evidence="2 3" key="1">
    <citation type="submission" date="2019-03" db="EMBL/GenBank/DDBJ databases">
        <title>The genome sequence of a newly discovered highly antifungal drug resistant Aspergillus species, Aspergillus tanneri NIH 1004.</title>
        <authorList>
            <person name="Mounaud S."/>
            <person name="Singh I."/>
            <person name="Joardar V."/>
            <person name="Pakala S."/>
            <person name="Pakala S."/>
            <person name="Venepally P."/>
            <person name="Hoover J."/>
            <person name="Nierman W."/>
            <person name="Chung J."/>
            <person name="Losada L."/>
        </authorList>
    </citation>
    <scope>NUCLEOTIDE SEQUENCE [LARGE SCALE GENOMIC DNA]</scope>
    <source>
        <strain evidence="2 3">NIH1004</strain>
    </source>
</reference>
<keyword evidence="3" id="KW-1185">Reference proteome</keyword>
<accession>A0A4S3J015</accession>
<dbReference type="VEuPathDB" id="FungiDB:EYZ11_012524"/>
<dbReference type="AlphaFoldDB" id="A0A4S3J015"/>
<comment type="caution">
    <text evidence="2">The sequence shown here is derived from an EMBL/GenBank/DDBJ whole genome shotgun (WGS) entry which is preliminary data.</text>
</comment>
<organism evidence="2 3">
    <name type="scientific">Aspergillus tanneri</name>
    <dbReference type="NCBI Taxonomy" id="1220188"/>
    <lineage>
        <taxon>Eukaryota</taxon>
        <taxon>Fungi</taxon>
        <taxon>Dikarya</taxon>
        <taxon>Ascomycota</taxon>
        <taxon>Pezizomycotina</taxon>
        <taxon>Eurotiomycetes</taxon>
        <taxon>Eurotiomycetidae</taxon>
        <taxon>Eurotiales</taxon>
        <taxon>Aspergillaceae</taxon>
        <taxon>Aspergillus</taxon>
        <taxon>Aspergillus subgen. Circumdati</taxon>
    </lineage>
</organism>
<reference evidence="1 4" key="2">
    <citation type="submission" date="2019-08" db="EMBL/GenBank/DDBJ databases">
        <title>The genome sequence of a newly discovered highly antifungal drug resistant Aspergillus species, Aspergillus tanneri NIH 1004.</title>
        <authorList>
            <person name="Mounaud S."/>
            <person name="Singh I."/>
            <person name="Joardar V."/>
            <person name="Pakala S."/>
            <person name="Pakala S."/>
            <person name="Venepally P."/>
            <person name="Chung J.K."/>
            <person name="Losada L."/>
            <person name="Nierman W.C."/>
        </authorList>
    </citation>
    <scope>NUCLEOTIDE SEQUENCE [LARGE SCALE GENOMIC DNA]</scope>
    <source>
        <strain evidence="1 4">NIH1004</strain>
    </source>
</reference>
<dbReference type="Proteomes" id="UP000308092">
    <property type="component" value="Unassembled WGS sequence"/>
</dbReference>
<gene>
    <name evidence="1" type="ORF">ATNIH1004_011744</name>
    <name evidence="2" type="ORF">EYZ11_012524</name>
</gene>
<name>A0A4S3J015_9EURO</name>
<dbReference type="Proteomes" id="UP000324241">
    <property type="component" value="Unassembled WGS sequence"/>
</dbReference>